<proteinExistence type="predicted"/>
<gene>
    <name evidence="2" type="ORF">VFH_V143680</name>
</gene>
<accession>A0AAV1AXX7</accession>
<protein>
    <recommendedName>
        <fullName evidence="1">DUF4283 domain-containing protein</fullName>
    </recommendedName>
</protein>
<feature type="domain" description="DUF4283" evidence="1">
    <location>
        <begin position="9"/>
        <end position="86"/>
    </location>
</feature>
<dbReference type="EMBL" id="OX451740">
    <property type="protein sequence ID" value="CAI8614723.1"/>
    <property type="molecule type" value="Genomic_DNA"/>
</dbReference>
<dbReference type="InterPro" id="IPR040256">
    <property type="entry name" value="At4g02000-like"/>
</dbReference>
<dbReference type="PANTHER" id="PTHR31286">
    <property type="entry name" value="GLYCINE-RICH CELL WALL STRUCTURAL PROTEIN 1.8-LIKE"/>
    <property type="match status" value="1"/>
</dbReference>
<dbReference type="InterPro" id="IPR025558">
    <property type="entry name" value="DUF4283"/>
</dbReference>
<dbReference type="AlphaFoldDB" id="A0AAV1AXX7"/>
<dbReference type="Proteomes" id="UP001157006">
    <property type="component" value="Chromosome 5"/>
</dbReference>
<reference evidence="2 3" key="1">
    <citation type="submission" date="2023-01" db="EMBL/GenBank/DDBJ databases">
        <authorList>
            <person name="Kreplak J."/>
        </authorList>
    </citation>
    <scope>NUCLEOTIDE SEQUENCE [LARGE SCALE GENOMIC DNA]</scope>
</reference>
<sequence length="126" mass="14573">MEVKRIVKHWSKGVIVKLLGHIVGFKALENRLNICWAKHGVLNIVDLGQKYYLVNFTNKEDQKIAITNGLWLSFYHYLSVRAWCSNLCHNRKAIVNLVVWVRIFGLPIECYDNRVLTSISDCIGKT</sequence>
<evidence type="ECO:0000313" key="2">
    <source>
        <dbReference type="EMBL" id="CAI8614723.1"/>
    </source>
</evidence>
<evidence type="ECO:0000259" key="1">
    <source>
        <dbReference type="Pfam" id="PF14111"/>
    </source>
</evidence>
<name>A0AAV1AXX7_VICFA</name>
<organism evidence="2 3">
    <name type="scientific">Vicia faba</name>
    <name type="common">Broad bean</name>
    <name type="synonym">Faba vulgaris</name>
    <dbReference type="NCBI Taxonomy" id="3906"/>
    <lineage>
        <taxon>Eukaryota</taxon>
        <taxon>Viridiplantae</taxon>
        <taxon>Streptophyta</taxon>
        <taxon>Embryophyta</taxon>
        <taxon>Tracheophyta</taxon>
        <taxon>Spermatophyta</taxon>
        <taxon>Magnoliopsida</taxon>
        <taxon>eudicotyledons</taxon>
        <taxon>Gunneridae</taxon>
        <taxon>Pentapetalae</taxon>
        <taxon>rosids</taxon>
        <taxon>fabids</taxon>
        <taxon>Fabales</taxon>
        <taxon>Fabaceae</taxon>
        <taxon>Papilionoideae</taxon>
        <taxon>50 kb inversion clade</taxon>
        <taxon>NPAAA clade</taxon>
        <taxon>Hologalegina</taxon>
        <taxon>IRL clade</taxon>
        <taxon>Fabeae</taxon>
        <taxon>Vicia</taxon>
    </lineage>
</organism>
<keyword evidence="3" id="KW-1185">Reference proteome</keyword>
<evidence type="ECO:0000313" key="3">
    <source>
        <dbReference type="Proteomes" id="UP001157006"/>
    </source>
</evidence>
<dbReference type="Pfam" id="PF14111">
    <property type="entry name" value="DUF4283"/>
    <property type="match status" value="1"/>
</dbReference>
<dbReference type="PANTHER" id="PTHR31286:SF99">
    <property type="entry name" value="DUF4283 DOMAIN-CONTAINING PROTEIN"/>
    <property type="match status" value="1"/>
</dbReference>